<dbReference type="Proteomes" id="UP000824150">
    <property type="component" value="Unassembled WGS sequence"/>
</dbReference>
<feature type="transmembrane region" description="Helical" evidence="9">
    <location>
        <begin position="300"/>
        <end position="320"/>
    </location>
</feature>
<keyword evidence="5 9" id="KW-0812">Transmembrane</keyword>
<comment type="subcellular location">
    <subcellularLocation>
        <location evidence="1">Cell membrane</location>
        <topology evidence="1">Multi-pass membrane protein</topology>
    </subcellularLocation>
</comment>
<organism evidence="10 11">
    <name type="scientific">Candidatus Anaerobiospirillum merdipullorum</name>
    <dbReference type="NCBI Taxonomy" id="2838450"/>
    <lineage>
        <taxon>Bacteria</taxon>
        <taxon>Pseudomonadati</taxon>
        <taxon>Pseudomonadota</taxon>
        <taxon>Gammaproteobacteria</taxon>
        <taxon>Aeromonadales</taxon>
        <taxon>Succinivibrionaceae</taxon>
        <taxon>Anaerobiospirillum</taxon>
    </lineage>
</organism>
<evidence type="ECO:0000256" key="2">
    <source>
        <dbReference type="ARBA" id="ARBA00009773"/>
    </source>
</evidence>
<evidence type="ECO:0000256" key="5">
    <source>
        <dbReference type="ARBA" id="ARBA00022692"/>
    </source>
</evidence>
<feature type="region of interest" description="Disordered" evidence="8">
    <location>
        <begin position="374"/>
        <end position="394"/>
    </location>
</feature>
<reference evidence="10" key="2">
    <citation type="submission" date="2021-04" db="EMBL/GenBank/DDBJ databases">
        <authorList>
            <person name="Gilroy R."/>
        </authorList>
    </citation>
    <scope>NUCLEOTIDE SEQUENCE</scope>
    <source>
        <strain evidence="10">687</strain>
    </source>
</reference>
<dbReference type="PANTHER" id="PTHR21716">
    <property type="entry name" value="TRANSMEMBRANE PROTEIN"/>
    <property type="match status" value="1"/>
</dbReference>
<evidence type="ECO:0000256" key="3">
    <source>
        <dbReference type="ARBA" id="ARBA00022448"/>
    </source>
</evidence>
<dbReference type="GO" id="GO:0055085">
    <property type="term" value="P:transmembrane transport"/>
    <property type="evidence" value="ECO:0007669"/>
    <property type="project" value="TreeGrafter"/>
</dbReference>
<evidence type="ECO:0000313" key="11">
    <source>
        <dbReference type="Proteomes" id="UP000824150"/>
    </source>
</evidence>
<feature type="compositionally biased region" description="Polar residues" evidence="8">
    <location>
        <begin position="377"/>
        <end position="394"/>
    </location>
</feature>
<dbReference type="PANTHER" id="PTHR21716:SF53">
    <property type="entry name" value="PERMEASE PERM-RELATED"/>
    <property type="match status" value="1"/>
</dbReference>
<feature type="transmembrane region" description="Helical" evidence="9">
    <location>
        <begin position="43"/>
        <end position="63"/>
    </location>
</feature>
<evidence type="ECO:0000256" key="6">
    <source>
        <dbReference type="ARBA" id="ARBA00022989"/>
    </source>
</evidence>
<feature type="transmembrane region" description="Helical" evidence="9">
    <location>
        <begin position="70"/>
        <end position="94"/>
    </location>
</feature>
<dbReference type="InterPro" id="IPR002549">
    <property type="entry name" value="AI-2E-like"/>
</dbReference>
<feature type="transmembrane region" description="Helical" evidence="9">
    <location>
        <begin position="178"/>
        <end position="199"/>
    </location>
</feature>
<dbReference type="Pfam" id="PF01594">
    <property type="entry name" value="AI-2E_transport"/>
    <property type="match status" value="1"/>
</dbReference>
<reference evidence="10" key="1">
    <citation type="journal article" date="2021" name="PeerJ">
        <title>Extensive microbial diversity within the chicken gut microbiome revealed by metagenomics and culture.</title>
        <authorList>
            <person name="Gilroy R."/>
            <person name="Ravi A."/>
            <person name="Getino M."/>
            <person name="Pursley I."/>
            <person name="Horton D.L."/>
            <person name="Alikhan N.F."/>
            <person name="Baker D."/>
            <person name="Gharbi K."/>
            <person name="Hall N."/>
            <person name="Watson M."/>
            <person name="Adriaenssens E.M."/>
            <person name="Foster-Nyarko E."/>
            <person name="Jarju S."/>
            <person name="Secka A."/>
            <person name="Antonio M."/>
            <person name="Oren A."/>
            <person name="Chaudhuri R.R."/>
            <person name="La Ragione R."/>
            <person name="Hildebrand F."/>
            <person name="Pallen M.J."/>
        </authorList>
    </citation>
    <scope>NUCLEOTIDE SEQUENCE</scope>
    <source>
        <strain evidence="10">687</strain>
    </source>
</reference>
<keyword evidence="6 9" id="KW-1133">Transmembrane helix</keyword>
<sequence>MFRLFKNWYHNHFSQPGTVEFALVLAVSFILVYFFMWLVGPLVVALCLAYVLDWAVCALITSCHLKRPTAAAVVMVLFIGVAALILILLVPQVIRQGAQFYNAMLALSQDAAISDLTLRGSDVDTYIATWLYSLIQMLPDPLPSMLSRDDLHAAAASLRTQIINYTANLMRTQLMPSVVNVFTYLMYLIIVPIFTFLMLRNKRQLQERFLTYILPNNQVLIKEFWPAISGQIAGYIRGKLLHIIIITCVNTLAFRVFSLNYAVLLGLGVGLSVVIPYVGAVIIAIPVILVAVLQFGFTSTLLWLLLVYLIIQLLDSNVLTPMLFSKAMNLDAFSILAAILIFGGLWGFWGVFFAIPLATFIKTLIVRWPSENHRKTTPSLGLNLSKSSTDNTKS</sequence>
<feature type="transmembrane region" description="Helical" evidence="9">
    <location>
        <begin position="21"/>
        <end position="37"/>
    </location>
</feature>
<evidence type="ECO:0000256" key="1">
    <source>
        <dbReference type="ARBA" id="ARBA00004651"/>
    </source>
</evidence>
<comment type="similarity">
    <text evidence="2">Belongs to the autoinducer-2 exporter (AI-2E) (TC 2.A.86) family.</text>
</comment>
<comment type="caution">
    <text evidence="10">The sequence shown here is derived from an EMBL/GenBank/DDBJ whole genome shotgun (WGS) entry which is preliminary data.</text>
</comment>
<dbReference type="GO" id="GO:0005886">
    <property type="term" value="C:plasma membrane"/>
    <property type="evidence" value="ECO:0007669"/>
    <property type="project" value="UniProtKB-SubCell"/>
</dbReference>
<protein>
    <submittedName>
        <fullName evidence="10">AI-2E family transporter</fullName>
    </submittedName>
</protein>
<feature type="transmembrane region" description="Helical" evidence="9">
    <location>
        <begin position="263"/>
        <end position="293"/>
    </location>
</feature>
<evidence type="ECO:0000256" key="9">
    <source>
        <dbReference type="SAM" id="Phobius"/>
    </source>
</evidence>
<name>A0A9E2KM17_9GAMM</name>
<gene>
    <name evidence="10" type="ORF">IAA31_00100</name>
</gene>
<feature type="transmembrane region" description="Helical" evidence="9">
    <location>
        <begin position="240"/>
        <end position="257"/>
    </location>
</feature>
<dbReference type="EMBL" id="JAHLFG010000001">
    <property type="protein sequence ID" value="MBU3825885.1"/>
    <property type="molecule type" value="Genomic_DNA"/>
</dbReference>
<evidence type="ECO:0000256" key="8">
    <source>
        <dbReference type="SAM" id="MobiDB-lite"/>
    </source>
</evidence>
<evidence type="ECO:0000313" key="10">
    <source>
        <dbReference type="EMBL" id="MBU3825885.1"/>
    </source>
</evidence>
<dbReference type="AlphaFoldDB" id="A0A9E2KM17"/>
<keyword evidence="3" id="KW-0813">Transport</keyword>
<evidence type="ECO:0000256" key="4">
    <source>
        <dbReference type="ARBA" id="ARBA00022475"/>
    </source>
</evidence>
<proteinExistence type="inferred from homology"/>
<feature type="transmembrane region" description="Helical" evidence="9">
    <location>
        <begin position="332"/>
        <end position="365"/>
    </location>
</feature>
<keyword evidence="4" id="KW-1003">Cell membrane</keyword>
<accession>A0A9E2KM17</accession>
<evidence type="ECO:0000256" key="7">
    <source>
        <dbReference type="ARBA" id="ARBA00023136"/>
    </source>
</evidence>
<keyword evidence="7 9" id="KW-0472">Membrane</keyword>